<gene>
    <name evidence="3" type="ORF">H9728_05655</name>
</gene>
<sequence length="240" mass="25138">MTKKRFFTSRNIAFLAVLLALVIVLQLWGSAIKIGTTSLSLVLIPIVLGAVMIGPLAGAFLGFAFGLVVLIVGITGVDNFTFILFTDHPVLTSALCLVKGTAAGLVAGLLFRLIQGKNRYAAVITAALSAPIVNTGLFILGALLMSGTLSANFVSEGSSVIYFLVIGCAGVNFLIEFAVNLVASPAIYTVAEVVKRSFRSKKGAPRKKDESDKNDVSAGSGDENIKRSADRNNADNGIIS</sequence>
<name>A0A9D2CGN8_9FIRM</name>
<dbReference type="InterPro" id="IPR024529">
    <property type="entry name" value="ECF_trnsprt_substrate-spec"/>
</dbReference>
<protein>
    <submittedName>
        <fullName evidence="3">ECF transporter S component</fullName>
    </submittedName>
</protein>
<feature type="transmembrane region" description="Helical" evidence="2">
    <location>
        <begin position="91"/>
        <end position="113"/>
    </location>
</feature>
<dbReference type="GO" id="GO:0022857">
    <property type="term" value="F:transmembrane transporter activity"/>
    <property type="evidence" value="ECO:0007669"/>
    <property type="project" value="InterPro"/>
</dbReference>
<organism evidence="3 4">
    <name type="scientific">Candidatus Borkfalkia excrementavium</name>
    <dbReference type="NCBI Taxonomy" id="2838505"/>
    <lineage>
        <taxon>Bacteria</taxon>
        <taxon>Bacillati</taxon>
        <taxon>Bacillota</taxon>
        <taxon>Clostridia</taxon>
        <taxon>Christensenellales</taxon>
        <taxon>Christensenellaceae</taxon>
        <taxon>Candidatus Borkfalkia</taxon>
    </lineage>
</organism>
<feature type="compositionally biased region" description="Basic and acidic residues" evidence="1">
    <location>
        <begin position="206"/>
        <end position="215"/>
    </location>
</feature>
<feature type="compositionally biased region" description="Basic and acidic residues" evidence="1">
    <location>
        <begin position="223"/>
        <end position="233"/>
    </location>
</feature>
<keyword evidence="2" id="KW-1133">Transmembrane helix</keyword>
<dbReference type="AlphaFoldDB" id="A0A9D2CGN8"/>
<feature type="transmembrane region" description="Helical" evidence="2">
    <location>
        <begin position="34"/>
        <end position="53"/>
    </location>
</feature>
<keyword evidence="2" id="KW-0472">Membrane</keyword>
<feature type="region of interest" description="Disordered" evidence="1">
    <location>
        <begin position="199"/>
        <end position="240"/>
    </location>
</feature>
<feature type="transmembrane region" description="Helical" evidence="2">
    <location>
        <begin position="12"/>
        <end position="28"/>
    </location>
</feature>
<keyword evidence="2" id="KW-0812">Transmembrane</keyword>
<accession>A0A9D2CGN8</accession>
<evidence type="ECO:0000256" key="1">
    <source>
        <dbReference type="SAM" id="MobiDB-lite"/>
    </source>
</evidence>
<dbReference type="Gene3D" id="1.10.1760.20">
    <property type="match status" value="1"/>
</dbReference>
<reference evidence="3" key="1">
    <citation type="journal article" date="2021" name="PeerJ">
        <title>Extensive microbial diversity within the chicken gut microbiome revealed by metagenomics and culture.</title>
        <authorList>
            <person name="Gilroy R."/>
            <person name="Ravi A."/>
            <person name="Getino M."/>
            <person name="Pursley I."/>
            <person name="Horton D.L."/>
            <person name="Alikhan N.F."/>
            <person name="Baker D."/>
            <person name="Gharbi K."/>
            <person name="Hall N."/>
            <person name="Watson M."/>
            <person name="Adriaenssens E.M."/>
            <person name="Foster-Nyarko E."/>
            <person name="Jarju S."/>
            <person name="Secka A."/>
            <person name="Antonio M."/>
            <person name="Oren A."/>
            <person name="Chaudhuri R.R."/>
            <person name="La Ragione R."/>
            <person name="Hildebrand F."/>
            <person name="Pallen M.J."/>
        </authorList>
    </citation>
    <scope>NUCLEOTIDE SEQUENCE</scope>
    <source>
        <strain evidence="3">CHK199-9574</strain>
    </source>
</reference>
<proteinExistence type="predicted"/>
<evidence type="ECO:0000313" key="4">
    <source>
        <dbReference type="Proteomes" id="UP000824135"/>
    </source>
</evidence>
<comment type="caution">
    <text evidence="3">The sequence shown here is derived from an EMBL/GenBank/DDBJ whole genome shotgun (WGS) entry which is preliminary data.</text>
</comment>
<evidence type="ECO:0000313" key="3">
    <source>
        <dbReference type="EMBL" id="HIY78511.1"/>
    </source>
</evidence>
<feature type="transmembrane region" description="Helical" evidence="2">
    <location>
        <begin position="120"/>
        <end position="140"/>
    </location>
</feature>
<feature type="transmembrane region" description="Helical" evidence="2">
    <location>
        <begin position="160"/>
        <end position="191"/>
    </location>
</feature>
<evidence type="ECO:0000256" key="2">
    <source>
        <dbReference type="SAM" id="Phobius"/>
    </source>
</evidence>
<dbReference type="EMBL" id="DXCO01000037">
    <property type="protein sequence ID" value="HIY78511.1"/>
    <property type="molecule type" value="Genomic_DNA"/>
</dbReference>
<reference evidence="3" key="2">
    <citation type="submission" date="2021-04" db="EMBL/GenBank/DDBJ databases">
        <authorList>
            <person name="Gilroy R."/>
        </authorList>
    </citation>
    <scope>NUCLEOTIDE SEQUENCE</scope>
    <source>
        <strain evidence="3">CHK199-9574</strain>
    </source>
</reference>
<dbReference type="Proteomes" id="UP000824135">
    <property type="component" value="Unassembled WGS sequence"/>
</dbReference>
<dbReference type="Pfam" id="PF12822">
    <property type="entry name" value="ECF_trnsprt"/>
    <property type="match status" value="1"/>
</dbReference>
<feature type="transmembrane region" description="Helical" evidence="2">
    <location>
        <begin position="60"/>
        <end position="85"/>
    </location>
</feature>